<dbReference type="AlphaFoldDB" id="A0A8B8CJ64"/>
<organism evidence="1 2">
    <name type="scientific">Crassostrea virginica</name>
    <name type="common">Eastern oyster</name>
    <dbReference type="NCBI Taxonomy" id="6565"/>
    <lineage>
        <taxon>Eukaryota</taxon>
        <taxon>Metazoa</taxon>
        <taxon>Spiralia</taxon>
        <taxon>Lophotrochozoa</taxon>
        <taxon>Mollusca</taxon>
        <taxon>Bivalvia</taxon>
        <taxon>Autobranchia</taxon>
        <taxon>Pteriomorphia</taxon>
        <taxon>Ostreida</taxon>
        <taxon>Ostreoidea</taxon>
        <taxon>Ostreidae</taxon>
        <taxon>Crassostrea</taxon>
    </lineage>
</organism>
<evidence type="ECO:0000313" key="2">
    <source>
        <dbReference type="RefSeq" id="XP_022315878.1"/>
    </source>
</evidence>
<evidence type="ECO:0000313" key="1">
    <source>
        <dbReference type="Proteomes" id="UP000694844"/>
    </source>
</evidence>
<sequence>MDDISRYFDELLEILKTNEELRKSAEGIFKQMAWAAGGTAVGGVVLGPAGAMVGGLVGSAIGYLASDEYTALIKAYENLNDRDKKKIVTATRKLVKSDNIAQFQRFIKDEGNRKMFLKLAKEMKENI</sequence>
<dbReference type="GeneID" id="111119728"/>
<accession>A0A8B8CJ64</accession>
<keyword evidence="1" id="KW-1185">Reference proteome</keyword>
<dbReference type="KEGG" id="cvn:111119728"/>
<gene>
    <name evidence="2" type="primary">LOC111119728</name>
</gene>
<dbReference type="RefSeq" id="XP_022315878.1">
    <property type="nucleotide sequence ID" value="XM_022460170.1"/>
</dbReference>
<dbReference type="Pfam" id="PF20721">
    <property type="entry name" value="C19orf12"/>
    <property type="match status" value="1"/>
</dbReference>
<dbReference type="Proteomes" id="UP000694844">
    <property type="component" value="Chromosome 2"/>
</dbReference>
<name>A0A8B8CJ64_CRAVI</name>
<protein>
    <submittedName>
        <fullName evidence="2">Uncharacterized protein LOC111119728</fullName>
    </submittedName>
</protein>
<proteinExistence type="predicted"/>
<dbReference type="InterPro" id="IPR033369">
    <property type="entry name" value="C19orf12"/>
</dbReference>
<dbReference type="OrthoDB" id="5805760at2759"/>
<reference evidence="2" key="1">
    <citation type="submission" date="2025-08" db="UniProtKB">
        <authorList>
            <consortium name="RefSeq"/>
        </authorList>
    </citation>
    <scope>IDENTIFICATION</scope>
    <source>
        <tissue evidence="2">Whole sample</tissue>
    </source>
</reference>